<keyword evidence="4 7" id="KW-0833">Ubl conjugation pathway</keyword>
<proteinExistence type="inferred from homology"/>
<dbReference type="PANTHER" id="PTHR10589">
    <property type="entry name" value="UBIQUITIN CARBOXYL-TERMINAL HYDROLASE"/>
    <property type="match status" value="1"/>
</dbReference>
<keyword evidence="12" id="KW-1185">Reference proteome</keyword>
<dbReference type="OrthoDB" id="427186at2759"/>
<dbReference type="PRINTS" id="PR00707">
    <property type="entry name" value="UBCTHYDRLASE"/>
</dbReference>
<evidence type="ECO:0000256" key="9">
    <source>
        <dbReference type="SAM" id="MobiDB-lite"/>
    </source>
</evidence>
<evidence type="ECO:0000256" key="6">
    <source>
        <dbReference type="ARBA" id="ARBA00022807"/>
    </source>
</evidence>
<feature type="region of interest" description="Disordered" evidence="9">
    <location>
        <begin position="175"/>
        <end position="199"/>
    </location>
</feature>
<feature type="site" description="Transition state stabilizer" evidence="7">
    <location>
        <position position="117"/>
    </location>
</feature>
<sequence>MASAPASDDLAVLNDQLRKQGNSGAGPWLALESNPAVFTEFSQRIGLPARWQFCDVLGLDKELLGLVLRPVAACVLLFPCSERIYAARREQDAALRAGGSLRGASPCHDDGVFFLKQVIGFGNACGTVACLHATSNARDWMSLAQDAPLERFVQLQASSTPEQRGEALLNDASLRQSSETAATSEAAQTQCPDRHGPPLDHHFAAFARSRQNRIIELDGTKRGPVDHGPTSEASFLEDVAAAVKRNFMDVEPDLLDFSLLALAANTES</sequence>
<evidence type="ECO:0000256" key="3">
    <source>
        <dbReference type="ARBA" id="ARBA00022670"/>
    </source>
</evidence>
<evidence type="ECO:0000256" key="4">
    <source>
        <dbReference type="ARBA" id="ARBA00022786"/>
    </source>
</evidence>
<dbReference type="PANTHER" id="PTHR10589:SF17">
    <property type="entry name" value="UBIQUITIN CARBOXYL-TERMINAL HYDROLASE"/>
    <property type="match status" value="1"/>
</dbReference>
<evidence type="ECO:0000256" key="7">
    <source>
        <dbReference type="PROSITE-ProRule" id="PRU01393"/>
    </source>
</evidence>
<dbReference type="InterPro" id="IPR038765">
    <property type="entry name" value="Papain-like_cys_pep_sf"/>
</dbReference>
<name>A0A1Q9EMC4_SYMMI</name>
<dbReference type="InterPro" id="IPR036959">
    <property type="entry name" value="Peptidase_C12_UCH_sf"/>
</dbReference>
<dbReference type="Gene3D" id="3.40.532.10">
    <property type="entry name" value="Peptidase C12, ubiquitin carboxyl-terminal hydrolase"/>
    <property type="match status" value="1"/>
</dbReference>
<evidence type="ECO:0000256" key="5">
    <source>
        <dbReference type="ARBA" id="ARBA00022801"/>
    </source>
</evidence>
<evidence type="ECO:0000259" key="10">
    <source>
        <dbReference type="PROSITE" id="PS52048"/>
    </source>
</evidence>
<feature type="site" description="Important for enzyme activity" evidence="7">
    <location>
        <position position="218"/>
    </location>
</feature>
<dbReference type="EC" id="3.4.19.12" evidence="8"/>
<reference evidence="11 12" key="1">
    <citation type="submission" date="2016-02" db="EMBL/GenBank/DDBJ databases">
        <title>Genome analysis of coral dinoflagellate symbionts highlights evolutionary adaptations to a symbiotic lifestyle.</title>
        <authorList>
            <person name="Aranda M."/>
            <person name="Li Y."/>
            <person name="Liew Y.J."/>
            <person name="Baumgarten S."/>
            <person name="Simakov O."/>
            <person name="Wilson M."/>
            <person name="Piel J."/>
            <person name="Ashoor H."/>
            <person name="Bougouffa S."/>
            <person name="Bajic V.B."/>
            <person name="Ryu T."/>
            <person name="Ravasi T."/>
            <person name="Bayer T."/>
            <person name="Micklem G."/>
            <person name="Kim H."/>
            <person name="Bhak J."/>
            <person name="Lajeunesse T.C."/>
            <person name="Voolstra C.R."/>
        </authorList>
    </citation>
    <scope>NUCLEOTIDE SEQUENCE [LARGE SCALE GENOMIC DNA]</scope>
    <source>
        <strain evidence="11 12">CCMP2467</strain>
    </source>
</reference>
<keyword evidence="5 7" id="KW-0378">Hydrolase</keyword>
<dbReference type="Proteomes" id="UP000186817">
    <property type="component" value="Unassembled WGS sequence"/>
</dbReference>
<dbReference type="OMA" id="CISNGEA"/>
<evidence type="ECO:0000313" key="12">
    <source>
        <dbReference type="Proteomes" id="UP000186817"/>
    </source>
</evidence>
<comment type="catalytic activity">
    <reaction evidence="1 7 8">
        <text>Thiol-dependent hydrolysis of ester, thioester, amide, peptide and isopeptide bonds formed by the C-terminal Gly of ubiquitin (a 76-residue protein attached to proteins as an intracellular targeting signal).</text>
        <dbReference type="EC" id="3.4.19.12"/>
    </reaction>
</comment>
<accession>A0A1Q9EMC4</accession>
<feature type="domain" description="UCH catalytic" evidence="10">
    <location>
        <begin position="27"/>
        <end position="264"/>
    </location>
</feature>
<evidence type="ECO:0000256" key="2">
    <source>
        <dbReference type="ARBA" id="ARBA00009326"/>
    </source>
</evidence>
<dbReference type="SUPFAM" id="SSF54001">
    <property type="entry name" value="Cysteine proteinases"/>
    <property type="match status" value="1"/>
</dbReference>
<dbReference type="GO" id="GO:0004843">
    <property type="term" value="F:cysteine-type deubiquitinase activity"/>
    <property type="evidence" value="ECO:0007669"/>
    <property type="project" value="UniProtKB-UniRule"/>
</dbReference>
<comment type="similarity">
    <text evidence="2 7 8">Belongs to the peptidase C12 family.</text>
</comment>
<evidence type="ECO:0000313" key="11">
    <source>
        <dbReference type="EMBL" id="OLQ08574.1"/>
    </source>
</evidence>
<dbReference type="InterPro" id="IPR001578">
    <property type="entry name" value="Peptidase_C12_UCH"/>
</dbReference>
<dbReference type="FunFam" id="3.40.532.10:FF:000006">
    <property type="entry name" value="Ubiquitin carboxyl-terminal hydrolase"/>
    <property type="match status" value="1"/>
</dbReference>
<dbReference type="GO" id="GO:0006511">
    <property type="term" value="P:ubiquitin-dependent protein catabolic process"/>
    <property type="evidence" value="ECO:0007669"/>
    <property type="project" value="UniProtKB-UniRule"/>
</dbReference>
<keyword evidence="6 7" id="KW-0788">Thiol protease</keyword>
<dbReference type="Pfam" id="PF01088">
    <property type="entry name" value="Peptidase_C12"/>
    <property type="match status" value="1"/>
</dbReference>
<feature type="active site" description="Proton donor" evidence="7">
    <location>
        <position position="202"/>
    </location>
</feature>
<gene>
    <name evidence="11" type="primary">UCHL3</name>
    <name evidence="11" type="ORF">AK812_SmicGene7919</name>
</gene>
<evidence type="ECO:0000256" key="1">
    <source>
        <dbReference type="ARBA" id="ARBA00000707"/>
    </source>
</evidence>
<organism evidence="11 12">
    <name type="scientific">Symbiodinium microadriaticum</name>
    <name type="common">Dinoflagellate</name>
    <name type="synonym">Zooxanthella microadriatica</name>
    <dbReference type="NCBI Taxonomy" id="2951"/>
    <lineage>
        <taxon>Eukaryota</taxon>
        <taxon>Sar</taxon>
        <taxon>Alveolata</taxon>
        <taxon>Dinophyceae</taxon>
        <taxon>Suessiales</taxon>
        <taxon>Symbiodiniaceae</taxon>
        <taxon>Symbiodinium</taxon>
    </lineage>
</organism>
<comment type="caution">
    <text evidence="11">The sequence shown here is derived from an EMBL/GenBank/DDBJ whole genome shotgun (WGS) entry which is preliminary data.</text>
</comment>
<dbReference type="EMBL" id="LSRX01000114">
    <property type="protein sequence ID" value="OLQ08574.1"/>
    <property type="molecule type" value="Genomic_DNA"/>
</dbReference>
<evidence type="ECO:0000256" key="8">
    <source>
        <dbReference type="RuleBase" id="RU361215"/>
    </source>
</evidence>
<dbReference type="PROSITE" id="PS52048">
    <property type="entry name" value="UCH_DOMAIN"/>
    <property type="match status" value="1"/>
</dbReference>
<feature type="active site" description="Nucleophile" evidence="7">
    <location>
        <position position="125"/>
    </location>
</feature>
<protein>
    <recommendedName>
        <fullName evidence="8">Ubiquitin carboxyl-terminal hydrolase</fullName>
        <ecNumber evidence="8">3.4.19.12</ecNumber>
    </recommendedName>
</protein>
<keyword evidence="3 7" id="KW-0645">Protease</keyword>
<dbReference type="GO" id="GO:0005737">
    <property type="term" value="C:cytoplasm"/>
    <property type="evidence" value="ECO:0007669"/>
    <property type="project" value="TreeGrafter"/>
</dbReference>
<dbReference type="AlphaFoldDB" id="A0A1Q9EMC4"/>
<dbReference type="GO" id="GO:0016579">
    <property type="term" value="P:protein deubiquitination"/>
    <property type="evidence" value="ECO:0007669"/>
    <property type="project" value="TreeGrafter"/>
</dbReference>
<feature type="compositionally biased region" description="Low complexity" evidence="9">
    <location>
        <begin position="176"/>
        <end position="190"/>
    </location>
</feature>